<dbReference type="Proteomes" id="UP000515349">
    <property type="component" value="Chromosome"/>
</dbReference>
<dbReference type="GO" id="GO:0005829">
    <property type="term" value="C:cytosol"/>
    <property type="evidence" value="ECO:0007669"/>
    <property type="project" value="TreeGrafter"/>
</dbReference>
<protein>
    <submittedName>
        <fullName evidence="3">NAD(P)H-dependent oxidoreductase</fullName>
    </submittedName>
</protein>
<dbReference type="Proteomes" id="UP000539710">
    <property type="component" value="Unassembled WGS sequence"/>
</dbReference>
<reference evidence="5" key="2">
    <citation type="submission" date="2020-07" db="EMBL/GenBank/DDBJ databases">
        <title>Flavobacterium sp. xlx-214.</title>
        <authorList>
            <person name="Yang C."/>
        </authorList>
    </citation>
    <scope>NUCLEOTIDE SEQUENCE [LARGE SCALE GENOMIC DNA]</scope>
    <source>
        <strain evidence="5">CX-624</strain>
    </source>
</reference>
<dbReference type="InterPro" id="IPR005025">
    <property type="entry name" value="FMN_Rdtase-like_dom"/>
</dbReference>
<name>A0A7D7QT80_9FLAO</name>
<dbReference type="GO" id="GO:0010181">
    <property type="term" value="F:FMN binding"/>
    <property type="evidence" value="ECO:0007669"/>
    <property type="project" value="TreeGrafter"/>
</dbReference>
<evidence type="ECO:0000259" key="1">
    <source>
        <dbReference type="Pfam" id="PF03358"/>
    </source>
</evidence>
<dbReference type="EMBL" id="JACEUX010000001">
    <property type="protein sequence ID" value="MBA5245684.1"/>
    <property type="molecule type" value="Genomic_DNA"/>
</dbReference>
<evidence type="ECO:0000313" key="4">
    <source>
        <dbReference type="Proteomes" id="UP000515349"/>
    </source>
</evidence>
<dbReference type="InterPro" id="IPR029039">
    <property type="entry name" value="Flavoprotein-like_sf"/>
</dbReference>
<dbReference type="GO" id="GO:0016491">
    <property type="term" value="F:oxidoreductase activity"/>
    <property type="evidence" value="ECO:0007669"/>
    <property type="project" value="InterPro"/>
</dbReference>
<accession>A0A7D7QT80</accession>
<dbReference type="Gene3D" id="3.40.50.360">
    <property type="match status" value="1"/>
</dbReference>
<dbReference type="SUPFAM" id="SSF52218">
    <property type="entry name" value="Flavoproteins"/>
    <property type="match status" value="1"/>
</dbReference>
<evidence type="ECO:0000313" key="3">
    <source>
        <dbReference type="EMBL" id="QMS98908.1"/>
    </source>
</evidence>
<proteinExistence type="predicted"/>
<dbReference type="KEGG" id="cbau:H1R16_02560"/>
<reference evidence="2" key="3">
    <citation type="submission" date="2020-07" db="EMBL/GenBank/DDBJ databases">
        <authorList>
            <person name="Yang C."/>
        </authorList>
    </citation>
    <scope>NUCLEOTIDE SEQUENCE</scope>
    <source>
        <strain evidence="2">Cx-624</strain>
    </source>
</reference>
<evidence type="ECO:0000313" key="2">
    <source>
        <dbReference type="EMBL" id="MBA5245684.1"/>
    </source>
</evidence>
<dbReference type="AlphaFoldDB" id="A0A7D7QT80"/>
<organism evidence="3 4">
    <name type="scientific">Marnyiella aurantia</name>
    <dbReference type="NCBI Taxonomy" id="2758037"/>
    <lineage>
        <taxon>Bacteria</taxon>
        <taxon>Pseudomonadati</taxon>
        <taxon>Bacteroidota</taxon>
        <taxon>Flavobacteriia</taxon>
        <taxon>Flavobacteriales</taxon>
        <taxon>Weeksellaceae</taxon>
        <taxon>Marnyiella</taxon>
    </lineage>
</organism>
<sequence>MSKKIAVIVGSLRKESYNRKIAEEMIRLSEGKLEMEIVEIADLPLYTEDLDQEPPAAWTTFREQIKGADGLLIISPEYNRTIPGALKNAVDVGSRPYGSSVWPGKPGAVVTSSISSLGGLAANHHIRQAFVFVDVPLMQQPEAYIGNSAEIFTEDGRTLKEDTAKFLTSFIDSFQQWVEKF</sequence>
<dbReference type="RefSeq" id="WP_181885809.1">
    <property type="nucleotide sequence ID" value="NZ_CP059472.1"/>
</dbReference>
<dbReference type="PANTHER" id="PTHR30543:SF21">
    <property type="entry name" value="NAD(P)H-DEPENDENT FMN REDUCTASE LOT6"/>
    <property type="match status" value="1"/>
</dbReference>
<dbReference type="PANTHER" id="PTHR30543">
    <property type="entry name" value="CHROMATE REDUCTASE"/>
    <property type="match status" value="1"/>
</dbReference>
<feature type="domain" description="NADPH-dependent FMN reductase-like" evidence="1">
    <location>
        <begin position="4"/>
        <end position="148"/>
    </location>
</feature>
<reference evidence="3 4" key="1">
    <citation type="submission" date="2020-07" db="EMBL/GenBank/DDBJ databases">
        <title>Chryseobacterium sp.cx-624.</title>
        <authorList>
            <person name="Yang C."/>
        </authorList>
    </citation>
    <scope>NUCLEOTIDE SEQUENCE [LARGE SCALE GENOMIC DNA]</scope>
    <source>
        <strain evidence="4">cx-624</strain>
        <strain evidence="3">Cx-624</strain>
    </source>
</reference>
<dbReference type="Pfam" id="PF03358">
    <property type="entry name" value="FMN_red"/>
    <property type="match status" value="1"/>
</dbReference>
<gene>
    <name evidence="3" type="ORF">H1R16_02560</name>
    <name evidence="2" type="ORF">H2507_00715</name>
</gene>
<keyword evidence="5" id="KW-1185">Reference proteome</keyword>
<evidence type="ECO:0000313" key="5">
    <source>
        <dbReference type="Proteomes" id="UP000539710"/>
    </source>
</evidence>
<dbReference type="InterPro" id="IPR050712">
    <property type="entry name" value="NAD(P)H-dep_reductase"/>
</dbReference>
<dbReference type="EMBL" id="CP059472">
    <property type="protein sequence ID" value="QMS98908.1"/>
    <property type="molecule type" value="Genomic_DNA"/>
</dbReference>